<proteinExistence type="predicted"/>
<dbReference type="VEuPathDB" id="FungiDB:AeMF1_011903"/>
<dbReference type="Proteomes" id="UP000481153">
    <property type="component" value="Unassembled WGS sequence"/>
</dbReference>
<dbReference type="EMBL" id="VJMJ01000253">
    <property type="protein sequence ID" value="KAF0724981.1"/>
    <property type="molecule type" value="Genomic_DNA"/>
</dbReference>
<protein>
    <submittedName>
        <fullName evidence="2">Uncharacterized protein</fullName>
    </submittedName>
</protein>
<dbReference type="AlphaFoldDB" id="A0A6G0WCF7"/>
<gene>
    <name evidence="2" type="ORF">Ae201684_016379</name>
</gene>
<reference evidence="2 3" key="1">
    <citation type="submission" date="2019-07" db="EMBL/GenBank/DDBJ databases">
        <title>Genomics analysis of Aphanomyces spp. identifies a new class of oomycete effector associated with host adaptation.</title>
        <authorList>
            <person name="Gaulin E."/>
        </authorList>
    </citation>
    <scope>NUCLEOTIDE SEQUENCE [LARGE SCALE GENOMIC DNA]</scope>
    <source>
        <strain evidence="2 3">ATCC 201684</strain>
    </source>
</reference>
<name>A0A6G0WCF7_9STRA</name>
<comment type="caution">
    <text evidence="2">The sequence shown here is derived from an EMBL/GenBank/DDBJ whole genome shotgun (WGS) entry which is preliminary data.</text>
</comment>
<evidence type="ECO:0000313" key="3">
    <source>
        <dbReference type="Proteomes" id="UP000481153"/>
    </source>
</evidence>
<keyword evidence="3" id="KW-1185">Reference proteome</keyword>
<accession>A0A6G0WCF7</accession>
<sequence>MADNVRSPLQSPRAAAGSSGHDLEGWSLTKDMNWPASRGSVTALLPDLVAMNLELASCTVTAGHVALCFAYADTVSNYSLLVVLDAIPEQKFDQAFQLDLIKELCKPSSTDLRSQEQRFRASSTDMLLSRHESRVIDIAFLRADKTPSSKAKPLRCLVVCEDGMGYLWEWHPYAWTFLNQAEITSETRLTHAQVSSSFSGQYTFAWRQQQPAPDTLYTRHLTFELEASLARHPTSIGLGHLMTTSLPGLHWMRGSRLGLWVVTSEEIHLQSSTTPTALRIQHPCPQSSQPLVLSVHTTTGALAMLDLSSKMLWLCVKQDGALTLSSLPISSPTTLDGTVDMACHDHFVFLLRHDQRCDVHDIHTGAHLTSIETVVGDRGRFWTCTTGIGISSWHGVWRFTLPSAKQYSAYIAATRGSAFAAQCLASYGPNMRFDHTLRSFESLRTHRGPCPFDALTTVQKQTENPALLLSVVDPSQSKVPSPLLQDLEMLVKALHDQQVMTKRTTPLNLDSLEHLTAYVRLQSLRASCLTDDKSKRSNVADKVTPNHHEALSRQRLLHESSLRWASLISSKAYGPALLSTLQAQLSIDFKSVPSHVLFHEERRAALDSIRHPLYFESLARLYFDQTPAQFHAFVESIASFCPRLFTLDGVVRIVRSHADRALLALPPLQLASKSSQDNNVAIEMVVAAYVDGLLASNAYVEALHVLLRFRQLDKAIQLMTERVPAQVKPTWFQALLQYVVQHESSNLPLLERVIALKPSHIGATQVLLALREAMPVSLHVQVGAWRQILALIVS</sequence>
<evidence type="ECO:0000256" key="1">
    <source>
        <dbReference type="SAM" id="MobiDB-lite"/>
    </source>
</evidence>
<evidence type="ECO:0000313" key="2">
    <source>
        <dbReference type="EMBL" id="KAF0724981.1"/>
    </source>
</evidence>
<feature type="region of interest" description="Disordered" evidence="1">
    <location>
        <begin position="1"/>
        <end position="22"/>
    </location>
</feature>
<organism evidence="2 3">
    <name type="scientific">Aphanomyces euteiches</name>
    <dbReference type="NCBI Taxonomy" id="100861"/>
    <lineage>
        <taxon>Eukaryota</taxon>
        <taxon>Sar</taxon>
        <taxon>Stramenopiles</taxon>
        <taxon>Oomycota</taxon>
        <taxon>Saprolegniomycetes</taxon>
        <taxon>Saprolegniales</taxon>
        <taxon>Verrucalvaceae</taxon>
        <taxon>Aphanomyces</taxon>
    </lineage>
</organism>